<keyword evidence="5" id="KW-1185">Reference proteome</keyword>
<dbReference type="Gene3D" id="2.60.120.10">
    <property type="entry name" value="Jelly Rolls"/>
    <property type="match status" value="2"/>
</dbReference>
<dbReference type="Proteomes" id="UP000070544">
    <property type="component" value="Unassembled WGS sequence"/>
</dbReference>
<dbReference type="InterPro" id="IPR014710">
    <property type="entry name" value="RmlC-like_jellyroll"/>
</dbReference>
<dbReference type="PANTHER" id="PTHR43212:SF3">
    <property type="entry name" value="QUERCETIN 2,3-DIOXYGENASE"/>
    <property type="match status" value="1"/>
</dbReference>
<dbReference type="AlphaFoldDB" id="A0A139AX14"/>
<name>A0A139AX14_GONPJ</name>
<dbReference type="PANTHER" id="PTHR43212">
    <property type="entry name" value="QUERCETIN 2,3-DIOXYGENASE"/>
    <property type="match status" value="1"/>
</dbReference>
<dbReference type="SUPFAM" id="SSF51182">
    <property type="entry name" value="RmlC-like cupins"/>
    <property type="match status" value="1"/>
</dbReference>
<evidence type="ECO:0000313" key="5">
    <source>
        <dbReference type="Proteomes" id="UP000070544"/>
    </source>
</evidence>
<dbReference type="InterPro" id="IPR011051">
    <property type="entry name" value="RmlC_Cupin_sf"/>
</dbReference>
<dbReference type="STRING" id="1344416.A0A139AX14"/>
<dbReference type="OrthoDB" id="10261807at2759"/>
<accession>A0A139AX14</accession>
<organism evidence="4 5">
    <name type="scientific">Gonapodya prolifera (strain JEL478)</name>
    <name type="common">Monoblepharis prolifera</name>
    <dbReference type="NCBI Taxonomy" id="1344416"/>
    <lineage>
        <taxon>Eukaryota</taxon>
        <taxon>Fungi</taxon>
        <taxon>Fungi incertae sedis</taxon>
        <taxon>Chytridiomycota</taxon>
        <taxon>Chytridiomycota incertae sedis</taxon>
        <taxon>Monoblepharidomycetes</taxon>
        <taxon>Monoblepharidales</taxon>
        <taxon>Gonapodyaceae</taxon>
        <taxon>Gonapodya</taxon>
    </lineage>
</organism>
<evidence type="ECO:0000313" key="4">
    <source>
        <dbReference type="EMBL" id="KXS21015.1"/>
    </source>
</evidence>
<feature type="domain" description="Pirin N-terminal" evidence="3">
    <location>
        <begin position="10"/>
        <end position="121"/>
    </location>
</feature>
<dbReference type="CDD" id="cd02910">
    <property type="entry name" value="cupin_Yhhw_N"/>
    <property type="match status" value="1"/>
</dbReference>
<dbReference type="EMBL" id="KQ965734">
    <property type="protein sequence ID" value="KXS21015.1"/>
    <property type="molecule type" value="Genomic_DNA"/>
</dbReference>
<proteinExistence type="inferred from homology"/>
<dbReference type="InterPro" id="IPR003829">
    <property type="entry name" value="Pirin_N_dom"/>
</dbReference>
<comment type="similarity">
    <text evidence="1 2">Belongs to the pirin family.</text>
</comment>
<gene>
    <name evidence="4" type="ORF">M427DRAFT_51956</name>
</gene>
<evidence type="ECO:0000256" key="2">
    <source>
        <dbReference type="RuleBase" id="RU003457"/>
    </source>
</evidence>
<protein>
    <submittedName>
        <fullName evidence="4">Pirin-domain-containing protein</fullName>
    </submittedName>
</protein>
<reference evidence="4 5" key="1">
    <citation type="journal article" date="2015" name="Genome Biol. Evol.">
        <title>Phylogenomic analyses indicate that early fungi evolved digesting cell walls of algal ancestors of land plants.</title>
        <authorList>
            <person name="Chang Y."/>
            <person name="Wang S."/>
            <person name="Sekimoto S."/>
            <person name="Aerts A.L."/>
            <person name="Choi C."/>
            <person name="Clum A."/>
            <person name="LaButti K.M."/>
            <person name="Lindquist E.A."/>
            <person name="Yee Ngan C."/>
            <person name="Ohm R.A."/>
            <person name="Salamov A.A."/>
            <person name="Grigoriev I.V."/>
            <person name="Spatafora J.W."/>
            <person name="Berbee M.L."/>
        </authorList>
    </citation>
    <scope>NUCLEOTIDE SEQUENCE [LARGE SCALE GENOMIC DNA]</scope>
    <source>
        <strain evidence="4 5">JEL478</strain>
    </source>
</reference>
<evidence type="ECO:0000259" key="3">
    <source>
        <dbReference type="Pfam" id="PF02678"/>
    </source>
</evidence>
<dbReference type="InterPro" id="IPR012093">
    <property type="entry name" value="Pirin"/>
</dbReference>
<dbReference type="Pfam" id="PF02678">
    <property type="entry name" value="Pirin"/>
    <property type="match status" value="1"/>
</dbReference>
<evidence type="ECO:0000256" key="1">
    <source>
        <dbReference type="ARBA" id="ARBA00008416"/>
    </source>
</evidence>
<sequence>MAPSFQIRKSEDRGHADHGWLDTYHTFSFADYYSPKFTSFGSLRVLNEDTVQPSEGFGTHHHTEFEIFSYIVSGELRHRDSTGNNEVIKRGEIQFTTAGTGISHSEYNASETNPVHFLQIWNKPDNARLTPGYATGHYPDSCKKNRFALLIAPAVVRDSLPAPSDGADKPIAIHSDFWMSAGLIDQGAETVYTTPAAGEETPEGGRRLYLHVVRNNPKASVTVSSDGSAVSGVNLGQGDGVFVTGFNGTRNGLKVRNDGQGVAEVVLMDLA</sequence>